<dbReference type="RefSeq" id="WP_080266912.1">
    <property type="nucleotide sequence ID" value="NZ_CP159362.1"/>
</dbReference>
<reference evidence="1" key="2">
    <citation type="submission" date="2024-07" db="EMBL/GenBank/DDBJ databases">
        <title>A complete genome sequence for Pseudomonas syringae CC1417.</title>
        <authorList>
            <person name="Baltrus D.A."/>
        </authorList>
    </citation>
    <scope>NUCLEOTIDE SEQUENCE</scope>
    <source>
        <strain evidence="1">CC1417</strain>
    </source>
</reference>
<reference evidence="1" key="1">
    <citation type="journal article" date="2014" name="Genome Announc.">
        <title>Draft Genome Sequences of a Phylogenetically Diverse Suite of Pseudomonas syringae Strains from Multiple Source Populations.</title>
        <authorList>
            <person name="Baltrus D.A."/>
            <person name="Yourstone S."/>
            <person name="Lind A."/>
            <person name="Guilbaud C."/>
            <person name="Sands D.C."/>
            <person name="Jones C.D."/>
            <person name="Morris C.E."/>
            <person name="Dangl J.L."/>
        </authorList>
    </citation>
    <scope>NUCLEOTIDE SEQUENCE</scope>
    <source>
        <strain evidence="1">CC1417</strain>
    </source>
</reference>
<dbReference type="AlphaFoldDB" id="A0AAU8LEK2"/>
<sequence>MQKRIPLPNGTTIWVSPNIDAITQGAPPLNDASWIEVQRITSLSSAGGEEKISTYSPLGEYEDVRKPAGRNPTDMQISFEDSPESAYFAAIKTARDSRKPLAWKFKLPGGITSIVFTGYGSGSMLPVLDRNQLMTIPVAIAVIGTPQRITA</sequence>
<evidence type="ECO:0000313" key="1">
    <source>
        <dbReference type="EMBL" id="XCN66840.1"/>
    </source>
</evidence>
<dbReference type="Pfam" id="PF08813">
    <property type="entry name" value="Phage_tail_3"/>
    <property type="match status" value="1"/>
</dbReference>
<dbReference type="InterPro" id="IPR014918">
    <property type="entry name" value="Phage_tail_3"/>
</dbReference>
<accession>A0AAU8LEK2</accession>
<organism evidence="1">
    <name type="scientific">Pseudomonas syringae CC1417</name>
    <dbReference type="NCBI Taxonomy" id="1357272"/>
    <lineage>
        <taxon>Bacteria</taxon>
        <taxon>Pseudomonadati</taxon>
        <taxon>Pseudomonadota</taxon>
        <taxon>Gammaproteobacteria</taxon>
        <taxon>Pseudomonadales</taxon>
        <taxon>Pseudomonadaceae</taxon>
        <taxon>Pseudomonas</taxon>
        <taxon>Pseudomonas syringae</taxon>
    </lineage>
</organism>
<dbReference type="EMBL" id="CP159362">
    <property type="protein sequence ID" value="XCN66840.1"/>
    <property type="molecule type" value="Genomic_DNA"/>
</dbReference>
<dbReference type="Gene3D" id="4.10.410.40">
    <property type="match status" value="1"/>
</dbReference>
<proteinExistence type="predicted"/>
<protein>
    <submittedName>
        <fullName evidence="1">Phage tail tube protein</fullName>
    </submittedName>
</protein>
<name>A0AAU8LEK2_PSESX</name>
<gene>
    <name evidence="1" type="ORF">N011_20475</name>
</gene>